<dbReference type="EMBL" id="AWWV01015043">
    <property type="protein sequence ID" value="OMO54043.1"/>
    <property type="molecule type" value="Genomic_DNA"/>
</dbReference>
<dbReference type="Proteomes" id="UP000188268">
    <property type="component" value="Unassembled WGS sequence"/>
</dbReference>
<dbReference type="Gramene" id="OMO54043">
    <property type="protein sequence ID" value="OMO54043"/>
    <property type="gene ID" value="CCACVL1_28104"/>
</dbReference>
<proteinExistence type="predicted"/>
<gene>
    <name evidence="1" type="ORF">CCACVL1_28104</name>
</gene>
<organism evidence="1 2">
    <name type="scientific">Corchorus capsularis</name>
    <name type="common">Jute</name>
    <dbReference type="NCBI Taxonomy" id="210143"/>
    <lineage>
        <taxon>Eukaryota</taxon>
        <taxon>Viridiplantae</taxon>
        <taxon>Streptophyta</taxon>
        <taxon>Embryophyta</taxon>
        <taxon>Tracheophyta</taxon>
        <taxon>Spermatophyta</taxon>
        <taxon>Magnoliopsida</taxon>
        <taxon>eudicotyledons</taxon>
        <taxon>Gunneridae</taxon>
        <taxon>Pentapetalae</taxon>
        <taxon>rosids</taxon>
        <taxon>malvids</taxon>
        <taxon>Malvales</taxon>
        <taxon>Malvaceae</taxon>
        <taxon>Grewioideae</taxon>
        <taxon>Apeibeae</taxon>
        <taxon>Corchorus</taxon>
    </lineage>
</organism>
<evidence type="ECO:0000313" key="1">
    <source>
        <dbReference type="EMBL" id="OMO54043.1"/>
    </source>
</evidence>
<sequence>MASKQATVASALVILCLIVLSSVQSAEVN</sequence>
<keyword evidence="2" id="KW-1185">Reference proteome</keyword>
<dbReference type="AlphaFoldDB" id="A0A1R3G7J4"/>
<reference evidence="1 2" key="1">
    <citation type="submission" date="2013-09" db="EMBL/GenBank/DDBJ databases">
        <title>Corchorus capsularis genome sequencing.</title>
        <authorList>
            <person name="Alam M."/>
            <person name="Haque M.S."/>
            <person name="Islam M.S."/>
            <person name="Emdad E.M."/>
            <person name="Islam M.M."/>
            <person name="Ahmed B."/>
            <person name="Halim A."/>
            <person name="Hossen Q.M.M."/>
            <person name="Hossain M.Z."/>
            <person name="Ahmed R."/>
            <person name="Khan M.M."/>
            <person name="Islam R."/>
            <person name="Rashid M.M."/>
            <person name="Khan S.A."/>
            <person name="Rahman M.S."/>
            <person name="Alam M."/>
        </authorList>
    </citation>
    <scope>NUCLEOTIDE SEQUENCE [LARGE SCALE GENOMIC DNA]</scope>
    <source>
        <strain evidence="2">cv. CVL-1</strain>
        <tissue evidence="1">Whole seedling</tissue>
    </source>
</reference>
<evidence type="ECO:0000313" key="2">
    <source>
        <dbReference type="Proteomes" id="UP000188268"/>
    </source>
</evidence>
<comment type="caution">
    <text evidence="1">The sequence shown here is derived from an EMBL/GenBank/DDBJ whole genome shotgun (WGS) entry which is preliminary data.</text>
</comment>
<name>A0A1R3G7J4_COCAP</name>
<protein>
    <submittedName>
        <fullName evidence="1">Uncharacterized protein</fullName>
    </submittedName>
</protein>
<accession>A0A1R3G7J4</accession>